<protein>
    <submittedName>
        <fullName evidence="5">Gluconolactonase</fullName>
        <ecNumber evidence="5">3.1.1.17</ecNumber>
    </submittedName>
</protein>
<gene>
    <name evidence="5" type="ORF">HNQ61_001570</name>
</gene>
<comment type="cofactor">
    <cofactor evidence="3">
        <name>Zn(2+)</name>
        <dbReference type="ChEBI" id="CHEBI:29105"/>
    </cofactor>
    <text evidence="3">Binds 1 divalent metal cation per subunit.</text>
</comment>
<dbReference type="PRINTS" id="PR01790">
    <property type="entry name" value="SMP30FAMILY"/>
</dbReference>
<feature type="binding site" evidence="3">
    <location>
        <position position="231"/>
    </location>
    <ligand>
        <name>a divalent metal cation</name>
        <dbReference type="ChEBI" id="CHEBI:60240"/>
    </ligand>
</feature>
<dbReference type="AlphaFoldDB" id="A0A841GWD9"/>
<evidence type="ECO:0000313" key="6">
    <source>
        <dbReference type="Proteomes" id="UP000582837"/>
    </source>
</evidence>
<dbReference type="InterPro" id="IPR005511">
    <property type="entry name" value="SMP-30"/>
</dbReference>
<evidence type="ECO:0000259" key="4">
    <source>
        <dbReference type="Pfam" id="PF08450"/>
    </source>
</evidence>
<dbReference type="GO" id="GO:0004341">
    <property type="term" value="F:gluconolactonase activity"/>
    <property type="evidence" value="ECO:0007669"/>
    <property type="project" value="UniProtKB-EC"/>
</dbReference>
<evidence type="ECO:0000256" key="1">
    <source>
        <dbReference type="ARBA" id="ARBA00022801"/>
    </source>
</evidence>
<comment type="caution">
    <text evidence="5">The sequence shown here is derived from an EMBL/GenBank/DDBJ whole genome shotgun (WGS) entry which is preliminary data.</text>
</comment>
<evidence type="ECO:0000256" key="2">
    <source>
        <dbReference type="PIRSR" id="PIRSR605511-1"/>
    </source>
</evidence>
<dbReference type="PANTHER" id="PTHR47572:SF4">
    <property type="entry name" value="LACTONASE DRP35"/>
    <property type="match status" value="1"/>
</dbReference>
<dbReference type="Pfam" id="PF08450">
    <property type="entry name" value="SGL"/>
    <property type="match status" value="1"/>
</dbReference>
<dbReference type="InterPro" id="IPR011042">
    <property type="entry name" value="6-blade_b-propeller_TolB-like"/>
</dbReference>
<accession>A0A841GWD9</accession>
<dbReference type="Gene3D" id="2.120.10.30">
    <property type="entry name" value="TolB, C-terminal domain"/>
    <property type="match status" value="1"/>
</dbReference>
<dbReference type="EC" id="3.1.1.17" evidence="5"/>
<dbReference type="SUPFAM" id="SSF63829">
    <property type="entry name" value="Calcium-dependent phosphotriesterase"/>
    <property type="match status" value="1"/>
</dbReference>
<proteinExistence type="predicted"/>
<feature type="binding site" evidence="3">
    <location>
        <position position="121"/>
    </location>
    <ligand>
        <name>substrate</name>
    </ligand>
</feature>
<dbReference type="EMBL" id="JACHIA010000003">
    <property type="protein sequence ID" value="MBB6069953.1"/>
    <property type="molecule type" value="Genomic_DNA"/>
</dbReference>
<reference evidence="5 6" key="1">
    <citation type="submission" date="2020-08" db="EMBL/GenBank/DDBJ databases">
        <title>Genomic Encyclopedia of Type Strains, Phase IV (KMG-IV): sequencing the most valuable type-strain genomes for metagenomic binning, comparative biology and taxonomic classification.</title>
        <authorList>
            <person name="Goeker M."/>
        </authorList>
    </citation>
    <scope>NUCLEOTIDE SEQUENCE [LARGE SCALE GENOMIC DNA]</scope>
    <source>
        <strain evidence="5 6">DSM 29007</strain>
    </source>
</reference>
<keyword evidence="6" id="KW-1185">Reference proteome</keyword>
<organism evidence="5 6">
    <name type="scientific">Longimicrobium terrae</name>
    <dbReference type="NCBI Taxonomy" id="1639882"/>
    <lineage>
        <taxon>Bacteria</taxon>
        <taxon>Pseudomonadati</taxon>
        <taxon>Gemmatimonadota</taxon>
        <taxon>Longimicrobiia</taxon>
        <taxon>Longimicrobiales</taxon>
        <taxon>Longimicrobiaceae</taxon>
        <taxon>Longimicrobium</taxon>
    </lineage>
</organism>
<feature type="binding site" evidence="3">
    <location>
        <position position="178"/>
    </location>
    <ligand>
        <name>a divalent metal cation</name>
        <dbReference type="ChEBI" id="CHEBI:60240"/>
    </ligand>
</feature>
<dbReference type="Proteomes" id="UP000582837">
    <property type="component" value="Unassembled WGS sequence"/>
</dbReference>
<feature type="active site" description="Proton donor/acceptor" evidence="2">
    <location>
        <position position="231"/>
    </location>
</feature>
<dbReference type="PANTHER" id="PTHR47572">
    <property type="entry name" value="LIPOPROTEIN-RELATED"/>
    <property type="match status" value="1"/>
</dbReference>
<keyword evidence="1 5" id="KW-0378">Hydrolase</keyword>
<evidence type="ECO:0000313" key="5">
    <source>
        <dbReference type="EMBL" id="MBB6069953.1"/>
    </source>
</evidence>
<feature type="binding site" evidence="3">
    <location>
        <position position="35"/>
    </location>
    <ligand>
        <name>a divalent metal cation</name>
        <dbReference type="ChEBI" id="CHEBI:60240"/>
    </ligand>
</feature>
<evidence type="ECO:0000256" key="3">
    <source>
        <dbReference type="PIRSR" id="PIRSR605511-2"/>
    </source>
</evidence>
<sequence>MNDLAGPVLLDDRLRAVLSPDARLLSLYDRAVFCEGPVWWPARNVLVWSDIEGRRVMAWHPDGCVNVLIDATPFINGNAVDHDGTLLHCEHGRRAISWWPGTGPPVIMAAHYEGRRLNSPNDLVVARDGAIWFTDPTFGIRNPAQGCPAEPELPHRSVYRYDRRTETLTRMADLEQPNGLAFSPDGGTLYVSDTADGSGGHTHEIYAFDVGADGTLSRKRIFRVVEPGVPDGFCVDARGWIWSSSGDSVQVFSAAGEPLGRIPTPHTCSNCAFGGVDGRRLFITGEESLWAIDLIG</sequence>
<feature type="domain" description="SMP-30/Gluconolactonase/LRE-like region" evidence="4">
    <location>
        <begin position="34"/>
        <end position="284"/>
    </location>
</feature>
<dbReference type="InterPro" id="IPR013658">
    <property type="entry name" value="SGL"/>
</dbReference>
<keyword evidence="3" id="KW-0479">Metal-binding</keyword>
<keyword evidence="3" id="KW-0862">Zinc</keyword>
<name>A0A841GWD9_9BACT</name>
<dbReference type="GO" id="GO:0046872">
    <property type="term" value="F:metal ion binding"/>
    <property type="evidence" value="ECO:0007669"/>
    <property type="project" value="UniProtKB-KW"/>
</dbReference>
<dbReference type="InterPro" id="IPR051262">
    <property type="entry name" value="SMP-30/CGR1_Lactonase"/>
</dbReference>